<keyword evidence="3" id="KW-1185">Reference proteome</keyword>
<comment type="caution">
    <text evidence="2">The sequence shown here is derived from an EMBL/GenBank/DDBJ whole genome shotgun (WGS) entry which is preliminary data.</text>
</comment>
<evidence type="ECO:0000313" key="2">
    <source>
        <dbReference type="EMBL" id="KAK8085271.1"/>
    </source>
</evidence>
<dbReference type="EMBL" id="JAQQWN010000005">
    <property type="protein sequence ID" value="KAK8085271.1"/>
    <property type="molecule type" value="Genomic_DNA"/>
</dbReference>
<dbReference type="GeneID" id="92043917"/>
<protein>
    <submittedName>
        <fullName evidence="2">Uncharacterized protein</fullName>
    </submittedName>
</protein>
<organism evidence="2 3">
    <name type="scientific">Apiospora hydei</name>
    <dbReference type="NCBI Taxonomy" id="1337664"/>
    <lineage>
        <taxon>Eukaryota</taxon>
        <taxon>Fungi</taxon>
        <taxon>Dikarya</taxon>
        <taxon>Ascomycota</taxon>
        <taxon>Pezizomycotina</taxon>
        <taxon>Sordariomycetes</taxon>
        <taxon>Xylariomycetidae</taxon>
        <taxon>Amphisphaeriales</taxon>
        <taxon>Apiosporaceae</taxon>
        <taxon>Apiospora</taxon>
    </lineage>
</organism>
<accession>A0ABR1WP18</accession>
<sequence>MPKVCLHESGLNQIAFADMPLSAHRMLQRPGEYGFRQKVTPKLKAASNGDDDTQREEPMAVGDGPKRIDSMAKERVGKAANLNLRNAARGTAPLRLTVCT</sequence>
<evidence type="ECO:0000256" key="1">
    <source>
        <dbReference type="SAM" id="MobiDB-lite"/>
    </source>
</evidence>
<feature type="region of interest" description="Disordered" evidence="1">
    <location>
        <begin position="32"/>
        <end position="66"/>
    </location>
</feature>
<gene>
    <name evidence="2" type="ORF">PG997_006542</name>
</gene>
<proteinExistence type="predicted"/>
<dbReference type="RefSeq" id="XP_066669780.1">
    <property type="nucleotide sequence ID" value="XM_066810857.1"/>
</dbReference>
<reference evidence="2 3" key="1">
    <citation type="submission" date="2023-01" db="EMBL/GenBank/DDBJ databases">
        <title>Analysis of 21 Apiospora genomes using comparative genomics revels a genus with tremendous synthesis potential of carbohydrate active enzymes and secondary metabolites.</title>
        <authorList>
            <person name="Sorensen T."/>
        </authorList>
    </citation>
    <scope>NUCLEOTIDE SEQUENCE [LARGE SCALE GENOMIC DNA]</scope>
    <source>
        <strain evidence="2 3">CBS 114990</strain>
    </source>
</reference>
<name>A0ABR1WP18_9PEZI</name>
<evidence type="ECO:0000313" key="3">
    <source>
        <dbReference type="Proteomes" id="UP001433268"/>
    </source>
</evidence>
<dbReference type="Proteomes" id="UP001433268">
    <property type="component" value="Unassembled WGS sequence"/>
</dbReference>